<evidence type="ECO:0000256" key="1">
    <source>
        <dbReference type="ARBA" id="ARBA00001933"/>
    </source>
</evidence>
<evidence type="ECO:0000313" key="11">
    <source>
        <dbReference type="Proteomes" id="UP001222932"/>
    </source>
</evidence>
<dbReference type="EMBL" id="BTCM01000003">
    <property type="protein sequence ID" value="GMK56411.1"/>
    <property type="molecule type" value="Genomic_DNA"/>
</dbReference>
<dbReference type="InterPro" id="IPR015424">
    <property type="entry name" value="PyrdxlP-dep_Trfase"/>
</dbReference>
<name>A0AAD3TT38_9TREE</name>
<evidence type="ECO:0000256" key="7">
    <source>
        <dbReference type="ARBA" id="ARBA00049185"/>
    </source>
</evidence>
<evidence type="ECO:0000313" key="10">
    <source>
        <dbReference type="EMBL" id="GMK56411.1"/>
    </source>
</evidence>
<dbReference type="Gene3D" id="3.40.640.10">
    <property type="entry name" value="Type I PLP-dependent aspartate aminotransferase-like (Major domain)"/>
    <property type="match status" value="1"/>
</dbReference>
<comment type="subunit">
    <text evidence="3 8">Homodimer.</text>
</comment>
<dbReference type="GO" id="GO:0030170">
    <property type="term" value="F:pyridoxal phosphate binding"/>
    <property type="evidence" value="ECO:0007669"/>
    <property type="project" value="InterPro"/>
</dbReference>
<keyword evidence="11" id="KW-1185">Reference proteome</keyword>
<dbReference type="InterPro" id="IPR015422">
    <property type="entry name" value="PyrdxlP-dep_Trfase_small"/>
</dbReference>
<dbReference type="InterPro" id="IPR004839">
    <property type="entry name" value="Aminotransferase_I/II_large"/>
</dbReference>
<dbReference type="SUPFAM" id="SSF53383">
    <property type="entry name" value="PLP-dependent transferases"/>
    <property type="match status" value="1"/>
</dbReference>
<dbReference type="PANTHER" id="PTHR11879:SF22">
    <property type="entry name" value="ASPARTATE AMINOTRANSFERASE, MITOCHONDRIAL"/>
    <property type="match status" value="1"/>
</dbReference>
<dbReference type="InterPro" id="IPR015421">
    <property type="entry name" value="PyrdxlP-dep_Trfase_major"/>
</dbReference>
<dbReference type="NCBIfam" id="NF006719">
    <property type="entry name" value="PRK09257.1"/>
    <property type="match status" value="1"/>
</dbReference>
<dbReference type="Pfam" id="PF00155">
    <property type="entry name" value="Aminotran_1_2"/>
    <property type="match status" value="1"/>
</dbReference>
<organism evidence="10 11">
    <name type="scientific">Cutaneotrichosporon spelunceum</name>
    <dbReference type="NCBI Taxonomy" id="1672016"/>
    <lineage>
        <taxon>Eukaryota</taxon>
        <taxon>Fungi</taxon>
        <taxon>Dikarya</taxon>
        <taxon>Basidiomycota</taxon>
        <taxon>Agaricomycotina</taxon>
        <taxon>Tremellomycetes</taxon>
        <taxon>Trichosporonales</taxon>
        <taxon>Trichosporonaceae</taxon>
        <taxon>Cutaneotrichosporon</taxon>
    </lineage>
</organism>
<evidence type="ECO:0000256" key="5">
    <source>
        <dbReference type="ARBA" id="ARBA00022679"/>
    </source>
</evidence>
<comment type="similarity">
    <text evidence="2">Belongs to the class-I pyridoxal-phosphate-dependent aminotransferase family.</text>
</comment>
<dbReference type="CDD" id="cd00609">
    <property type="entry name" value="AAT_like"/>
    <property type="match status" value="1"/>
</dbReference>
<feature type="domain" description="Aminotransferase class I/classII large" evidence="9">
    <location>
        <begin position="36"/>
        <end position="401"/>
    </location>
</feature>
<comment type="caution">
    <text evidence="10">The sequence shown here is derived from an EMBL/GenBank/DDBJ whole genome shotgun (WGS) entry which is preliminary data.</text>
</comment>
<sequence>MSSSQAIQFWGGVPMGPPDPILGVTEAFRRDTNKYKINVGVGAYRDENGKPYVLESVRKAEDILHAQKSDKEYLPITGLNGFLDLAAKLAYGRDSKPLQENRIAVVQSISGTGALRIGMEFCSSFYPGVRAIYLPKPTWGAHPAIAEKAGLSIRRYRYFDDKTMGLNFEGFKADLESAFDGSIILLHACAQNPTGVDPTPEQWKEIEEIIRRKQHLPFFDMAYQGFASGDVDRDAFALRYFVEKGHQVALCQSFAKNLGLYGERAGTFSMITASPDERERVVSQLKRVIRPLYSSPPLHPAQLVATILGDEALYTQWLGEVKVMADRIIHMREKLYDRLVALQTPGSWEHIKSQIGMFSFTGLTPQQVDDLGKYASIWMTRDGRISMAGLNDHNLDYFAENVSKAVKGELVIPQAAM</sequence>
<dbReference type="FunFam" id="3.90.1150.10:FF:000001">
    <property type="entry name" value="Aspartate aminotransferase"/>
    <property type="match status" value="1"/>
</dbReference>
<dbReference type="Proteomes" id="UP001222932">
    <property type="component" value="Unassembled WGS sequence"/>
</dbReference>
<evidence type="ECO:0000259" key="9">
    <source>
        <dbReference type="Pfam" id="PF00155"/>
    </source>
</evidence>
<evidence type="ECO:0000256" key="2">
    <source>
        <dbReference type="ARBA" id="ARBA00007441"/>
    </source>
</evidence>
<comment type="cofactor">
    <cofactor evidence="1">
        <name>pyridoxal 5'-phosphate</name>
        <dbReference type="ChEBI" id="CHEBI:597326"/>
    </cofactor>
</comment>
<evidence type="ECO:0000256" key="6">
    <source>
        <dbReference type="ARBA" id="ARBA00022898"/>
    </source>
</evidence>
<dbReference type="EC" id="2.6.1.1" evidence="8"/>
<dbReference type="FunFam" id="3.40.640.10:FF:000066">
    <property type="entry name" value="Aspartate aminotransferase"/>
    <property type="match status" value="1"/>
</dbReference>
<comment type="miscellaneous">
    <text evidence="8">In eukaryotes there are cytoplasmic, mitochondrial and chloroplastic isozymes.</text>
</comment>
<dbReference type="PRINTS" id="PR00799">
    <property type="entry name" value="TRANSAMINASE"/>
</dbReference>
<dbReference type="PANTHER" id="PTHR11879">
    <property type="entry name" value="ASPARTATE AMINOTRANSFERASE"/>
    <property type="match status" value="1"/>
</dbReference>
<keyword evidence="5 8" id="KW-0808">Transferase</keyword>
<keyword evidence="6" id="KW-0663">Pyridoxal phosphate</keyword>
<dbReference type="GO" id="GO:0005739">
    <property type="term" value="C:mitochondrion"/>
    <property type="evidence" value="ECO:0007669"/>
    <property type="project" value="TreeGrafter"/>
</dbReference>
<dbReference type="GO" id="GO:0004069">
    <property type="term" value="F:L-aspartate:2-oxoglutarate aminotransferase activity"/>
    <property type="evidence" value="ECO:0007669"/>
    <property type="project" value="UniProtKB-EC"/>
</dbReference>
<proteinExistence type="inferred from homology"/>
<evidence type="ECO:0000256" key="4">
    <source>
        <dbReference type="ARBA" id="ARBA00022576"/>
    </source>
</evidence>
<dbReference type="InterPro" id="IPR000796">
    <property type="entry name" value="Asp_trans"/>
</dbReference>
<dbReference type="Gene3D" id="3.90.1150.10">
    <property type="entry name" value="Aspartate Aminotransferase, domain 1"/>
    <property type="match status" value="1"/>
</dbReference>
<reference evidence="10" key="1">
    <citation type="journal article" date="2023" name="BMC Genomics">
        <title>Chromosome-level genome assemblies of Cutaneotrichosporon spp. (Trichosporonales, Basidiomycota) reveal imbalanced evolution between nucleotide sequences and chromosome synteny.</title>
        <authorList>
            <person name="Kobayashi Y."/>
            <person name="Kayamori A."/>
            <person name="Aoki K."/>
            <person name="Shiwa Y."/>
            <person name="Matsutani M."/>
            <person name="Fujita N."/>
            <person name="Sugita T."/>
            <person name="Iwasaki W."/>
            <person name="Tanaka N."/>
            <person name="Takashima M."/>
        </authorList>
    </citation>
    <scope>NUCLEOTIDE SEQUENCE</scope>
    <source>
        <strain evidence="10">HIS016</strain>
    </source>
</reference>
<evidence type="ECO:0000256" key="8">
    <source>
        <dbReference type="RuleBase" id="RU000480"/>
    </source>
</evidence>
<reference evidence="10" key="2">
    <citation type="submission" date="2023-06" db="EMBL/GenBank/DDBJ databases">
        <authorList>
            <person name="Kobayashi Y."/>
            <person name="Kayamori A."/>
            <person name="Aoki K."/>
            <person name="Shiwa Y."/>
            <person name="Fujita N."/>
            <person name="Sugita T."/>
            <person name="Iwasaki W."/>
            <person name="Tanaka N."/>
            <person name="Takashima M."/>
        </authorList>
    </citation>
    <scope>NUCLEOTIDE SEQUENCE</scope>
    <source>
        <strain evidence="10">HIS016</strain>
    </source>
</reference>
<dbReference type="PROSITE" id="PS00105">
    <property type="entry name" value="AA_TRANSFER_CLASS_1"/>
    <property type="match status" value="1"/>
</dbReference>
<dbReference type="GO" id="GO:0006533">
    <property type="term" value="P:L-aspartate catabolic process"/>
    <property type="evidence" value="ECO:0007669"/>
    <property type="project" value="TreeGrafter"/>
</dbReference>
<protein>
    <recommendedName>
        <fullName evidence="8">Aspartate aminotransferase</fullName>
        <ecNumber evidence="8">2.6.1.1</ecNumber>
    </recommendedName>
</protein>
<comment type="catalytic activity">
    <reaction evidence="7 8">
        <text>L-aspartate + 2-oxoglutarate = oxaloacetate + L-glutamate</text>
        <dbReference type="Rhea" id="RHEA:21824"/>
        <dbReference type="ChEBI" id="CHEBI:16452"/>
        <dbReference type="ChEBI" id="CHEBI:16810"/>
        <dbReference type="ChEBI" id="CHEBI:29985"/>
        <dbReference type="ChEBI" id="CHEBI:29991"/>
        <dbReference type="EC" id="2.6.1.1"/>
    </reaction>
</comment>
<accession>A0AAD3TT38</accession>
<dbReference type="InterPro" id="IPR004838">
    <property type="entry name" value="NHTrfase_class1_PyrdxlP-BS"/>
</dbReference>
<dbReference type="AlphaFoldDB" id="A0AAD3TT38"/>
<evidence type="ECO:0000256" key="3">
    <source>
        <dbReference type="ARBA" id="ARBA00011738"/>
    </source>
</evidence>
<keyword evidence="4 8" id="KW-0032">Aminotransferase</keyword>
<gene>
    <name evidence="10" type="primary">AAT1</name>
    <name evidence="10" type="ORF">CspeluHIS016_0302510</name>
</gene>